<proteinExistence type="predicted"/>
<organism evidence="1 2">
    <name type="scientific">Plasmodium yoelii yoelii</name>
    <dbReference type="NCBI Taxonomy" id="73239"/>
    <lineage>
        <taxon>Eukaryota</taxon>
        <taxon>Sar</taxon>
        <taxon>Alveolata</taxon>
        <taxon>Apicomplexa</taxon>
        <taxon>Aconoidasida</taxon>
        <taxon>Haemosporida</taxon>
        <taxon>Plasmodiidae</taxon>
        <taxon>Plasmodium</taxon>
        <taxon>Plasmodium (Vinckeia)</taxon>
    </lineage>
</organism>
<reference evidence="1 2" key="1">
    <citation type="journal article" date="2002" name="Nature">
        <title>Genome sequence and comparative analysis of the model rodent malaria parasite Plasmodium yoelii yoelii.</title>
        <authorList>
            <person name="Carlton J.M."/>
            <person name="Angiuoli S.V."/>
            <person name="Suh B.B."/>
            <person name="Kooij T.W."/>
            <person name="Pertea M."/>
            <person name="Silva J.C."/>
            <person name="Ermolaeva M.D."/>
            <person name="Allen J.E."/>
            <person name="Selengut J.D."/>
            <person name="Koo H.L."/>
            <person name="Peterson J.D."/>
            <person name="Pop M."/>
            <person name="Kosack D.S."/>
            <person name="Shumway M.F."/>
            <person name="Bidwell S.L."/>
            <person name="Shallom S.J."/>
            <person name="van Aken S.E."/>
            <person name="Riedmuller S.B."/>
            <person name="Feldblyum T.V."/>
            <person name="Cho J.K."/>
            <person name="Quackenbush J."/>
            <person name="Sedegah M."/>
            <person name="Shoaibi A."/>
            <person name="Cummings L.M."/>
            <person name="Florens L."/>
            <person name="Yates J.R."/>
            <person name="Raine J.D."/>
            <person name="Sinden R.E."/>
            <person name="Harris M.A."/>
            <person name="Cunningham D.A."/>
            <person name="Preiser P.R."/>
            <person name="Bergman L.W."/>
            <person name="Vaidya A.B."/>
            <person name="van Lin L.H."/>
            <person name="Janse C.J."/>
            <person name="Waters A.P."/>
            <person name="Smith H.O."/>
            <person name="White O.R."/>
            <person name="Salzberg S.L."/>
            <person name="Venter J.C."/>
            <person name="Fraser C.M."/>
            <person name="Hoffman S.L."/>
            <person name="Gardner M.J."/>
            <person name="Carucci D.J."/>
        </authorList>
    </citation>
    <scope>NUCLEOTIDE SEQUENCE [LARGE SCALE GENOMIC DNA]</scope>
    <source>
        <strain evidence="1 2">17XNL</strain>
    </source>
</reference>
<accession>Q7RFP8</accession>
<evidence type="ECO:0000313" key="1">
    <source>
        <dbReference type="EMBL" id="EAA16551.1"/>
    </source>
</evidence>
<dbReference type="EMBL" id="AABL01001425">
    <property type="protein sequence ID" value="EAA16551.1"/>
    <property type="molecule type" value="Genomic_DNA"/>
</dbReference>
<gene>
    <name evidence="1" type="ORF">PY04657</name>
</gene>
<dbReference type="InParanoid" id="Q7RFP8"/>
<name>Q7RFP8_PLAYO</name>
<evidence type="ECO:0000313" key="2">
    <source>
        <dbReference type="Proteomes" id="UP000008553"/>
    </source>
</evidence>
<protein>
    <submittedName>
        <fullName evidence="1">Uncharacterized protein</fullName>
    </submittedName>
</protein>
<dbReference type="Proteomes" id="UP000008553">
    <property type="component" value="Unassembled WGS sequence"/>
</dbReference>
<keyword evidence="2" id="KW-1185">Reference proteome</keyword>
<sequence length="115" mass="13841">MLTRHSSFKINNCNNLSPSRYVLIKITYTFQWRKNICWRCSTRAAYEYILIRREACRRCEKHTAKEQKVNQLIKQYDRKNVKTNPPIKDIAYSPLISRLRSRSLSELTRQIIFTN</sequence>
<dbReference type="PaxDb" id="73239-Q7RFP8"/>
<dbReference type="AlphaFoldDB" id="Q7RFP8"/>
<comment type="caution">
    <text evidence="1">The sequence shown here is derived from an EMBL/GenBank/DDBJ whole genome shotgun (WGS) entry which is preliminary data.</text>
</comment>